<proteinExistence type="predicted"/>
<reference evidence="6 7" key="1">
    <citation type="journal article" date="2015" name="Nature">
        <title>rRNA introns, odd ribosomes, and small enigmatic genomes across a large radiation of phyla.</title>
        <authorList>
            <person name="Brown C.T."/>
            <person name="Hug L.A."/>
            <person name="Thomas B.C."/>
            <person name="Sharon I."/>
            <person name="Castelle C.J."/>
            <person name="Singh A."/>
            <person name="Wilkins M.J."/>
            <person name="Williams K.H."/>
            <person name="Banfield J.F."/>
        </authorList>
    </citation>
    <scope>NUCLEOTIDE SEQUENCE [LARGE SCALE GENOMIC DNA]</scope>
</reference>
<dbReference type="GO" id="GO:0016787">
    <property type="term" value="F:hydrolase activity"/>
    <property type="evidence" value="ECO:0007669"/>
    <property type="project" value="UniProtKB-KW"/>
</dbReference>
<dbReference type="SMART" id="SM00490">
    <property type="entry name" value="HELICc"/>
    <property type="match status" value="1"/>
</dbReference>
<organism evidence="6 7">
    <name type="scientific">candidate division WS6 bacterium GW2011_GWA2_37_6</name>
    <dbReference type="NCBI Taxonomy" id="1619087"/>
    <lineage>
        <taxon>Bacteria</taxon>
        <taxon>Candidatus Dojkabacteria</taxon>
    </lineage>
</organism>
<sequence length="176" mass="20201">MHENQLEKVMNDFYERKFDCLVCTTIIENGLDMPNVNTIIINKAQNFGLGQLYQLRGRVGRSERQAYAYLFYEGKSIDEYEKSAEENISGPDAIIDEEEEKKVNRKYIERLKAIMESQELGAGFKIASRDLEIRGAGNLLGREQHGQITKVGLALYMQMLAEEIEKLKLAENLNMD</sequence>
<comment type="caution">
    <text evidence="6">The sequence shown here is derived from an EMBL/GenBank/DDBJ whole genome shotgun (WGS) entry which is preliminary data.</text>
</comment>
<keyword evidence="4" id="KW-0067">ATP-binding</keyword>
<keyword evidence="3" id="KW-0347">Helicase</keyword>
<name>A0A0G0GX69_9BACT</name>
<evidence type="ECO:0000256" key="3">
    <source>
        <dbReference type="ARBA" id="ARBA00022806"/>
    </source>
</evidence>
<feature type="domain" description="Helicase C-terminal" evidence="5">
    <location>
        <begin position="1"/>
        <end position="102"/>
    </location>
</feature>
<evidence type="ECO:0000259" key="5">
    <source>
        <dbReference type="PROSITE" id="PS51194"/>
    </source>
</evidence>
<dbReference type="Proteomes" id="UP000034852">
    <property type="component" value="Unassembled WGS sequence"/>
</dbReference>
<evidence type="ECO:0000313" key="7">
    <source>
        <dbReference type="Proteomes" id="UP000034852"/>
    </source>
</evidence>
<dbReference type="PANTHER" id="PTHR14025">
    <property type="entry name" value="FANCONI ANEMIA GROUP M FANCM FAMILY MEMBER"/>
    <property type="match status" value="1"/>
</dbReference>
<evidence type="ECO:0000256" key="1">
    <source>
        <dbReference type="ARBA" id="ARBA00022741"/>
    </source>
</evidence>
<dbReference type="EMBL" id="LBTH01000051">
    <property type="protein sequence ID" value="KKQ34657.1"/>
    <property type="molecule type" value="Genomic_DNA"/>
</dbReference>
<dbReference type="PROSITE" id="PS51194">
    <property type="entry name" value="HELICASE_CTER"/>
    <property type="match status" value="1"/>
</dbReference>
<evidence type="ECO:0000256" key="2">
    <source>
        <dbReference type="ARBA" id="ARBA00022801"/>
    </source>
</evidence>
<dbReference type="InterPro" id="IPR027417">
    <property type="entry name" value="P-loop_NTPase"/>
</dbReference>
<dbReference type="GO" id="GO:0004386">
    <property type="term" value="F:helicase activity"/>
    <property type="evidence" value="ECO:0007669"/>
    <property type="project" value="UniProtKB-KW"/>
</dbReference>
<evidence type="ECO:0000313" key="6">
    <source>
        <dbReference type="EMBL" id="KKQ34657.1"/>
    </source>
</evidence>
<evidence type="ECO:0000256" key="4">
    <source>
        <dbReference type="ARBA" id="ARBA00022840"/>
    </source>
</evidence>
<dbReference type="GO" id="GO:0005524">
    <property type="term" value="F:ATP binding"/>
    <property type="evidence" value="ECO:0007669"/>
    <property type="project" value="UniProtKB-KW"/>
</dbReference>
<dbReference type="Gene3D" id="3.40.50.300">
    <property type="entry name" value="P-loop containing nucleotide triphosphate hydrolases"/>
    <property type="match status" value="2"/>
</dbReference>
<keyword evidence="1" id="KW-0547">Nucleotide-binding</keyword>
<keyword evidence="2" id="KW-0378">Hydrolase</keyword>
<dbReference type="SUPFAM" id="SSF52540">
    <property type="entry name" value="P-loop containing nucleoside triphosphate hydrolases"/>
    <property type="match status" value="1"/>
</dbReference>
<dbReference type="Pfam" id="PF00271">
    <property type="entry name" value="Helicase_C"/>
    <property type="match status" value="1"/>
</dbReference>
<dbReference type="PATRIC" id="fig|1619087.5.peg.608"/>
<dbReference type="InterPro" id="IPR001650">
    <property type="entry name" value="Helicase_C-like"/>
</dbReference>
<gene>
    <name evidence="6" type="ORF">US52_C0051G0009</name>
</gene>
<dbReference type="PANTHER" id="PTHR14025:SF29">
    <property type="entry name" value="TRANSCRIPTION-REPAIR-COUPLING FACTOR"/>
    <property type="match status" value="1"/>
</dbReference>
<protein>
    <submittedName>
        <fullName evidence="6">Transcription-repair coupling factor</fullName>
    </submittedName>
</protein>
<accession>A0A0G0GX69</accession>
<dbReference type="AlphaFoldDB" id="A0A0G0GX69"/>